<proteinExistence type="inferred from homology"/>
<dbReference type="GO" id="GO:0005789">
    <property type="term" value="C:endoplasmic reticulum membrane"/>
    <property type="evidence" value="ECO:0007669"/>
    <property type="project" value="UniProtKB-SubCell"/>
</dbReference>
<evidence type="ECO:0000256" key="9">
    <source>
        <dbReference type="SAM" id="MobiDB-lite"/>
    </source>
</evidence>
<dbReference type="Proteomes" id="UP000436088">
    <property type="component" value="Unassembled WGS sequence"/>
</dbReference>
<organism evidence="10 11">
    <name type="scientific">Hibiscus syriacus</name>
    <name type="common">Rose of Sharon</name>
    <dbReference type="NCBI Taxonomy" id="106335"/>
    <lineage>
        <taxon>Eukaryota</taxon>
        <taxon>Viridiplantae</taxon>
        <taxon>Streptophyta</taxon>
        <taxon>Embryophyta</taxon>
        <taxon>Tracheophyta</taxon>
        <taxon>Spermatophyta</taxon>
        <taxon>Magnoliopsida</taxon>
        <taxon>eudicotyledons</taxon>
        <taxon>Gunneridae</taxon>
        <taxon>Pentapetalae</taxon>
        <taxon>rosids</taxon>
        <taxon>malvids</taxon>
        <taxon>Malvales</taxon>
        <taxon>Malvaceae</taxon>
        <taxon>Malvoideae</taxon>
        <taxon>Hibiscus</taxon>
    </lineage>
</organism>
<sequence>MTNDRLGVEFSDVQIDTNNSGNEKEDFSSDSEINKINDSNTKQKVNLNGSNGYSNYIPSIKPQAPSQLGSPHQLHIKSLTRGKIKDMEQRRALLPVRQLGRAHVHQRQPVDEQNVDVSGLFDAAHKQRWSMTTLTSYFKSNSNSGAQTKDGSDRWNDARRDTKGLCLWALGAGYPKTSAWDIMLGMNVWGTIYNMIYMFGWPNGSGFKAVQFCKQHPEAAWDILLYCLCGTVGQNFIFLTISRFGSLANTTITTTRKFVSIVVSSLLSSNPLSPKQWGCVLMVFSGLSYQIYLKWKRLQRWQKKKKT</sequence>
<keyword evidence="3" id="KW-0813">Transport</keyword>
<keyword evidence="11" id="KW-1185">Reference proteome</keyword>
<evidence type="ECO:0000256" key="2">
    <source>
        <dbReference type="ARBA" id="ARBA00008349"/>
    </source>
</evidence>
<keyword evidence="7" id="KW-1133">Transmembrane helix</keyword>
<dbReference type="PANTHER" id="PTHR10778:SF10">
    <property type="entry name" value="SOLUTE CARRIER FAMILY 35 MEMBER B1"/>
    <property type="match status" value="1"/>
</dbReference>
<reference evidence="10" key="1">
    <citation type="submission" date="2019-09" db="EMBL/GenBank/DDBJ databases">
        <title>Draft genome information of white flower Hibiscus syriacus.</title>
        <authorList>
            <person name="Kim Y.-M."/>
        </authorList>
    </citation>
    <scope>NUCLEOTIDE SEQUENCE [LARGE SCALE GENOMIC DNA]</scope>
    <source>
        <strain evidence="10">YM2019G1</strain>
    </source>
</reference>
<dbReference type="GO" id="GO:0000139">
    <property type="term" value="C:Golgi membrane"/>
    <property type="evidence" value="ECO:0007669"/>
    <property type="project" value="TreeGrafter"/>
</dbReference>
<dbReference type="GO" id="GO:0015297">
    <property type="term" value="F:antiporter activity"/>
    <property type="evidence" value="ECO:0007669"/>
    <property type="project" value="UniProtKB-KW"/>
</dbReference>
<evidence type="ECO:0000256" key="4">
    <source>
        <dbReference type="ARBA" id="ARBA00022449"/>
    </source>
</evidence>
<comment type="subcellular location">
    <subcellularLocation>
        <location evidence="1">Endoplasmic reticulum membrane</location>
        <topology evidence="1">Multi-pass membrane protein</topology>
    </subcellularLocation>
</comment>
<dbReference type="PANTHER" id="PTHR10778">
    <property type="entry name" value="SOLUTE CARRIER FAMILY 35 MEMBER B"/>
    <property type="match status" value="1"/>
</dbReference>
<comment type="similarity">
    <text evidence="2">Belongs to the nucleotide-sugar transporter family. UDP-galactose:UMP antiporter (TC 2.A.7.11) subfamily.</text>
</comment>
<evidence type="ECO:0000313" key="11">
    <source>
        <dbReference type="Proteomes" id="UP000436088"/>
    </source>
</evidence>
<feature type="compositionally biased region" description="Polar residues" evidence="9">
    <location>
        <begin position="36"/>
        <end position="45"/>
    </location>
</feature>
<dbReference type="EMBL" id="VEPZ02000451">
    <property type="protein sequence ID" value="KAE8724829.1"/>
    <property type="molecule type" value="Genomic_DNA"/>
</dbReference>
<evidence type="ECO:0000256" key="6">
    <source>
        <dbReference type="ARBA" id="ARBA00022824"/>
    </source>
</evidence>
<evidence type="ECO:0000256" key="3">
    <source>
        <dbReference type="ARBA" id="ARBA00022448"/>
    </source>
</evidence>
<evidence type="ECO:0000313" key="10">
    <source>
        <dbReference type="EMBL" id="KAE8724829.1"/>
    </source>
</evidence>
<keyword evidence="6" id="KW-0256">Endoplasmic reticulum</keyword>
<evidence type="ECO:0000256" key="8">
    <source>
        <dbReference type="ARBA" id="ARBA00023136"/>
    </source>
</evidence>
<dbReference type="AlphaFoldDB" id="A0A6A3CCE3"/>
<keyword evidence="8" id="KW-0472">Membrane</keyword>
<evidence type="ECO:0000256" key="5">
    <source>
        <dbReference type="ARBA" id="ARBA00022692"/>
    </source>
</evidence>
<evidence type="ECO:0000256" key="1">
    <source>
        <dbReference type="ARBA" id="ARBA00004477"/>
    </source>
</evidence>
<dbReference type="GO" id="GO:0005460">
    <property type="term" value="F:UDP-glucose transmembrane transporter activity"/>
    <property type="evidence" value="ECO:0007669"/>
    <property type="project" value="TreeGrafter"/>
</dbReference>
<name>A0A6A3CCE3_HIBSY</name>
<feature type="compositionally biased region" description="Basic and acidic residues" evidence="9">
    <location>
        <begin position="22"/>
        <end position="35"/>
    </location>
</feature>
<keyword evidence="5" id="KW-0812">Transmembrane</keyword>
<dbReference type="InterPro" id="IPR013657">
    <property type="entry name" value="SCL35B1-4/HUT1"/>
</dbReference>
<dbReference type="GO" id="GO:0005459">
    <property type="term" value="F:UDP-galactose transmembrane transporter activity"/>
    <property type="evidence" value="ECO:0007669"/>
    <property type="project" value="TreeGrafter"/>
</dbReference>
<keyword evidence="4" id="KW-0050">Antiport</keyword>
<evidence type="ECO:0000256" key="7">
    <source>
        <dbReference type="ARBA" id="ARBA00022989"/>
    </source>
</evidence>
<protein>
    <submittedName>
        <fullName evidence="10">UDP-galactose/UDP-glucose transporter 1</fullName>
    </submittedName>
</protein>
<comment type="caution">
    <text evidence="10">The sequence shown here is derived from an EMBL/GenBank/DDBJ whole genome shotgun (WGS) entry which is preliminary data.</text>
</comment>
<dbReference type="Pfam" id="PF08449">
    <property type="entry name" value="UAA"/>
    <property type="match status" value="1"/>
</dbReference>
<feature type="region of interest" description="Disordered" evidence="9">
    <location>
        <begin position="15"/>
        <end position="45"/>
    </location>
</feature>
<accession>A0A6A3CCE3</accession>
<gene>
    <name evidence="10" type="ORF">F3Y22_tig00009840pilonHSYRG00034</name>
</gene>